<dbReference type="OrthoDB" id="189968at2759"/>
<dbReference type="Proteomes" id="UP000242287">
    <property type="component" value="Unassembled WGS sequence"/>
</dbReference>
<evidence type="ECO:0000313" key="7">
    <source>
        <dbReference type="EMBL" id="PFH53487.1"/>
    </source>
</evidence>
<evidence type="ECO:0000256" key="6">
    <source>
        <dbReference type="SAM" id="MobiDB-lite"/>
    </source>
</evidence>
<dbReference type="PANTHER" id="PTHR19865:SF0">
    <property type="entry name" value="U3 SMALL NUCLEOLAR RNA-INTERACTING PROTEIN 2"/>
    <property type="match status" value="1"/>
</dbReference>
<dbReference type="EMBL" id="KZ301973">
    <property type="protein sequence ID" value="PFH53487.1"/>
    <property type="molecule type" value="Genomic_DNA"/>
</dbReference>
<sequence length="584" mass="64459">MPDSFFATTKSRKRKRAESAPRPSNGRTSSKSSTGVSKLNKGNAKKGKQKALDEELSDQTSEDEDDLDLQRDHDGNDSSSGEEDDNETPAEKRLRLAKLYLDSLKGDLAESDYDAAVIDREIINARLKQDVLEHSGKLHLFVADAYDFSHQSHPTLRTRGHRFSVTAAVATETCQYLFTSGKEGSIIRWDLSTGKILNTFYKARPSLDKLKSKGKKFTAGHPNDVTGHTDEILALAASSDGKYLASAGRDKRIGVWDAEKGEWIRSFGGHLGHKDAISALAFRKNTHQLYTGSFDRTLKLYDLSPNVMGYVETLFGHQDHVMSVDALRAETCVSVGAHDKTARFWKIVDETQLVFRGGGRSRIREVLEGGLYGDEEGEGANEMESKSREKPQKELMQKFVEGRLECIAMIDENTFVSGGDSGSICLWTTQKKKPIFTQPLAHGVDELQSSTTGLIQKPRWITALGCLRYSDLFASGSWEGTIRLWKLDSKLKFFTLTGTIPGAGVVNSLQLLTVPKEFPSTTQWTKNELVNGVASKQKKEAPLCTLIVAGLGQEHRLGRWIKVGKEKGGANGGMVVLVQPRSAE</sequence>
<organism evidence="7 8">
    <name type="scientific">Amanita thiersii Skay4041</name>
    <dbReference type="NCBI Taxonomy" id="703135"/>
    <lineage>
        <taxon>Eukaryota</taxon>
        <taxon>Fungi</taxon>
        <taxon>Dikarya</taxon>
        <taxon>Basidiomycota</taxon>
        <taxon>Agaricomycotina</taxon>
        <taxon>Agaricomycetes</taxon>
        <taxon>Agaricomycetidae</taxon>
        <taxon>Agaricales</taxon>
        <taxon>Pluteineae</taxon>
        <taxon>Amanitaceae</taxon>
        <taxon>Amanita</taxon>
    </lineage>
</organism>
<comment type="subcellular location">
    <subcellularLocation>
        <location evidence="1">Nucleus</location>
    </subcellularLocation>
</comment>
<evidence type="ECO:0000256" key="4">
    <source>
        <dbReference type="ARBA" id="ARBA00023242"/>
    </source>
</evidence>
<dbReference type="GO" id="GO:0032040">
    <property type="term" value="C:small-subunit processome"/>
    <property type="evidence" value="ECO:0007669"/>
    <property type="project" value="TreeGrafter"/>
</dbReference>
<dbReference type="SMART" id="SM00320">
    <property type="entry name" value="WD40"/>
    <property type="match status" value="6"/>
</dbReference>
<dbReference type="GO" id="GO:0034511">
    <property type="term" value="F:U3 snoRNA binding"/>
    <property type="evidence" value="ECO:0007669"/>
    <property type="project" value="InterPro"/>
</dbReference>
<dbReference type="SUPFAM" id="SSF50978">
    <property type="entry name" value="WD40 repeat-like"/>
    <property type="match status" value="1"/>
</dbReference>
<keyword evidence="4" id="KW-0539">Nucleus</keyword>
<evidence type="ECO:0000256" key="1">
    <source>
        <dbReference type="ARBA" id="ARBA00004123"/>
    </source>
</evidence>
<feature type="compositionally biased region" description="Acidic residues" evidence="6">
    <location>
        <begin position="54"/>
        <end position="67"/>
    </location>
</feature>
<dbReference type="PROSITE" id="PS00678">
    <property type="entry name" value="WD_REPEATS_1"/>
    <property type="match status" value="1"/>
</dbReference>
<evidence type="ECO:0000256" key="5">
    <source>
        <dbReference type="PROSITE-ProRule" id="PRU00221"/>
    </source>
</evidence>
<feature type="region of interest" description="Disordered" evidence="6">
    <location>
        <begin position="1"/>
        <end position="90"/>
    </location>
</feature>
<dbReference type="PRINTS" id="PR00320">
    <property type="entry name" value="GPROTEINBRPT"/>
</dbReference>
<feature type="repeat" description="WD" evidence="5">
    <location>
        <begin position="158"/>
        <end position="199"/>
    </location>
</feature>
<dbReference type="Gene3D" id="2.130.10.10">
    <property type="entry name" value="YVTN repeat-like/Quinoprotein amine dehydrogenase"/>
    <property type="match status" value="1"/>
</dbReference>
<protein>
    <submittedName>
        <fullName evidence="7">Uncharacterized protein</fullName>
    </submittedName>
</protein>
<accession>A0A2A9NYD3</accession>
<keyword evidence="8" id="KW-1185">Reference proteome</keyword>
<dbReference type="InterPro" id="IPR015943">
    <property type="entry name" value="WD40/YVTN_repeat-like_dom_sf"/>
</dbReference>
<dbReference type="STRING" id="703135.A0A2A9NYD3"/>
<dbReference type="InterPro" id="IPR019775">
    <property type="entry name" value="WD40_repeat_CS"/>
</dbReference>
<evidence type="ECO:0000256" key="2">
    <source>
        <dbReference type="ARBA" id="ARBA00022574"/>
    </source>
</evidence>
<dbReference type="PROSITE" id="PS50294">
    <property type="entry name" value="WD_REPEATS_REGION"/>
    <property type="match status" value="2"/>
</dbReference>
<feature type="repeat" description="WD" evidence="5">
    <location>
        <begin position="225"/>
        <end position="266"/>
    </location>
</feature>
<dbReference type="FunFam" id="2.130.10.10:FF:000899">
    <property type="entry name" value="Chromosome 15, whole genome shotgun sequence"/>
    <property type="match status" value="1"/>
</dbReference>
<name>A0A2A9NYD3_9AGAR</name>
<dbReference type="InterPro" id="IPR036322">
    <property type="entry name" value="WD40_repeat_dom_sf"/>
</dbReference>
<dbReference type="PROSITE" id="PS50082">
    <property type="entry name" value="WD_REPEATS_2"/>
    <property type="match status" value="3"/>
</dbReference>
<dbReference type="Pfam" id="PF00400">
    <property type="entry name" value="WD40"/>
    <property type="match status" value="4"/>
</dbReference>
<dbReference type="InterPro" id="IPR001680">
    <property type="entry name" value="WD40_rpt"/>
</dbReference>
<keyword evidence="2 5" id="KW-0853">WD repeat</keyword>
<feature type="compositionally biased region" description="Polar residues" evidence="6">
    <location>
        <begin position="25"/>
        <end position="37"/>
    </location>
</feature>
<proteinExistence type="predicted"/>
<dbReference type="AlphaFoldDB" id="A0A2A9NYD3"/>
<evidence type="ECO:0000313" key="8">
    <source>
        <dbReference type="Proteomes" id="UP000242287"/>
    </source>
</evidence>
<gene>
    <name evidence="7" type="ORF">AMATHDRAFT_137496</name>
</gene>
<dbReference type="InterPro" id="IPR020472">
    <property type="entry name" value="WD40_PAC1"/>
</dbReference>
<keyword evidence="3" id="KW-0677">Repeat</keyword>
<dbReference type="PANTHER" id="PTHR19865">
    <property type="entry name" value="U3 SMALL NUCLEOLAR RNA INTERACTING PROTEIN 2"/>
    <property type="match status" value="1"/>
</dbReference>
<evidence type="ECO:0000256" key="3">
    <source>
        <dbReference type="ARBA" id="ARBA00022737"/>
    </source>
</evidence>
<feature type="repeat" description="WD" evidence="5">
    <location>
        <begin position="270"/>
        <end position="304"/>
    </location>
</feature>
<reference evidence="7 8" key="1">
    <citation type="submission" date="2014-02" db="EMBL/GenBank/DDBJ databases">
        <title>Transposable element dynamics among asymbiotic and ectomycorrhizal Amanita fungi.</title>
        <authorList>
            <consortium name="DOE Joint Genome Institute"/>
            <person name="Hess J."/>
            <person name="Skrede I."/>
            <person name="Wolfe B."/>
            <person name="LaButti K."/>
            <person name="Ohm R.A."/>
            <person name="Grigoriev I.V."/>
            <person name="Pringle A."/>
        </authorList>
    </citation>
    <scope>NUCLEOTIDE SEQUENCE [LARGE SCALE GENOMIC DNA]</scope>
    <source>
        <strain evidence="7 8">SKay4041</strain>
    </source>
</reference>
<dbReference type="InterPro" id="IPR039241">
    <property type="entry name" value="Rrp9-like"/>
</dbReference>